<dbReference type="FunFam" id="3.40.718.10:FF:000006">
    <property type="entry name" value="3-isopropylmalate dehydrogenase"/>
    <property type="match status" value="1"/>
</dbReference>
<keyword evidence="13 18" id="KW-0520">NAD</keyword>
<dbReference type="InterPro" id="IPR024084">
    <property type="entry name" value="IsoPropMal-DH-like_dom"/>
</dbReference>
<dbReference type="Gene3D" id="3.40.718.10">
    <property type="entry name" value="Isopropylmalate Dehydrogenase"/>
    <property type="match status" value="1"/>
</dbReference>
<dbReference type="NCBIfam" id="TIGR00169">
    <property type="entry name" value="leuB"/>
    <property type="match status" value="1"/>
</dbReference>
<dbReference type="EC" id="1.1.1.85" evidence="6 16"/>
<comment type="function">
    <text evidence="18">Catalyzes the oxidation of 3-carboxy-2-hydroxy-4-methylpentanoate (3-isopropylmalate) to 3-carboxy-4-methyl-2-oxopentanoate. The product decarboxylates to 4-methyl-2 oxopentanoate.</text>
</comment>
<keyword evidence="12 17" id="KW-0560">Oxidoreductase</keyword>
<evidence type="ECO:0000256" key="2">
    <source>
        <dbReference type="ARBA" id="ARBA00001936"/>
    </source>
</evidence>
<evidence type="ECO:0000256" key="13">
    <source>
        <dbReference type="ARBA" id="ARBA00023027"/>
    </source>
</evidence>
<dbReference type="SMART" id="SM01329">
    <property type="entry name" value="Iso_dh"/>
    <property type="match status" value="1"/>
</dbReference>
<dbReference type="InterPro" id="IPR004429">
    <property type="entry name" value="Isopropylmalate_DH"/>
</dbReference>
<evidence type="ECO:0000256" key="15">
    <source>
        <dbReference type="ARBA" id="ARBA00023304"/>
    </source>
</evidence>
<comment type="cofactor">
    <cofactor evidence="18">
        <name>Mg(2+)</name>
        <dbReference type="ChEBI" id="CHEBI:18420"/>
    </cofactor>
    <cofactor evidence="18">
        <name>Mn(2+)</name>
        <dbReference type="ChEBI" id="CHEBI:29035"/>
    </cofactor>
    <text evidence="18">Binds 1 Mg(2+) or Mn(2+) ion per subunit.</text>
</comment>
<evidence type="ECO:0000259" key="19">
    <source>
        <dbReference type="SMART" id="SM01329"/>
    </source>
</evidence>
<evidence type="ECO:0000256" key="7">
    <source>
        <dbReference type="ARBA" id="ARBA00019276"/>
    </source>
</evidence>
<proteinExistence type="inferred from homology"/>
<comment type="catalytic activity">
    <reaction evidence="1 18">
        <text>(2R,3S)-3-isopropylmalate + NAD(+) = 4-methyl-2-oxopentanoate + CO2 + NADH</text>
        <dbReference type="Rhea" id="RHEA:32271"/>
        <dbReference type="ChEBI" id="CHEBI:16526"/>
        <dbReference type="ChEBI" id="CHEBI:17865"/>
        <dbReference type="ChEBI" id="CHEBI:35121"/>
        <dbReference type="ChEBI" id="CHEBI:57540"/>
        <dbReference type="ChEBI" id="CHEBI:57945"/>
        <dbReference type="EC" id="1.1.1.85"/>
    </reaction>
</comment>
<name>A0A915YI67_9BACT</name>
<dbReference type="GO" id="GO:0005829">
    <property type="term" value="C:cytosol"/>
    <property type="evidence" value="ECO:0007669"/>
    <property type="project" value="TreeGrafter"/>
</dbReference>
<comment type="similarity">
    <text evidence="4">Belongs to the isocitrate and isopropylmalate dehydrogenases family. LeuB type 1 subfamily.</text>
</comment>
<evidence type="ECO:0000256" key="8">
    <source>
        <dbReference type="ARBA" id="ARBA00022430"/>
    </source>
</evidence>
<dbReference type="GO" id="GO:0003862">
    <property type="term" value="F:3-isopropylmalate dehydrogenase activity"/>
    <property type="evidence" value="ECO:0007669"/>
    <property type="project" value="UniProtKB-UniRule"/>
</dbReference>
<dbReference type="PANTHER" id="PTHR42979:SF1">
    <property type="entry name" value="3-ISOPROPYLMALATE DEHYDROGENASE"/>
    <property type="match status" value="1"/>
</dbReference>
<evidence type="ECO:0000256" key="6">
    <source>
        <dbReference type="ARBA" id="ARBA00013101"/>
    </source>
</evidence>
<organism evidence="20 21">
    <name type="scientific">Aureispira anguillae</name>
    <dbReference type="NCBI Taxonomy" id="2864201"/>
    <lineage>
        <taxon>Bacteria</taxon>
        <taxon>Pseudomonadati</taxon>
        <taxon>Bacteroidota</taxon>
        <taxon>Saprospiria</taxon>
        <taxon>Saprospirales</taxon>
        <taxon>Saprospiraceae</taxon>
        <taxon>Aureispira</taxon>
    </lineage>
</organism>
<sequence length="368" mass="40338">MKLTIAVLPGDGIGPEVMNQAIKVLDAIQTVFLHEITYKYAAIGADAIVQTGSPLPRMTVDTCLKADAVLLGAVGDPAHDHATVRPEQGLLSLRKKLKLFANIRPVKAYDELQHLSALKVDRIKNVDVLIYRELSSGIYFGQQTRDEHSAADVCYYNKAEIERISHLAFQAARLRNKRLTLVDKANVLETSRLWREVVKDIHNEYLDVELNFMYVDNAAMQVIQAPSQFDVLLTSNMFGDIISDAASVLTGTLGMLPSASIGETCPLYEPVHGSYPTAAKKDIANPIAMILSAAMLLEHFGLIAESKTIYEAVNQVIGQQLGTEDMSPQVLLSCSELGNLIAALILDHKTEINPFNKENIAQSLGTII</sequence>
<keyword evidence="11" id="KW-0460">Magnesium</keyword>
<evidence type="ECO:0000256" key="16">
    <source>
        <dbReference type="NCBIfam" id="TIGR00169"/>
    </source>
</evidence>
<reference evidence="20" key="1">
    <citation type="submission" date="2022-09" db="EMBL/GenBank/DDBJ databases">
        <title>Aureispira anguillicida sp. nov., isolated from Leptocephalus of Japanese eel Anguilla japonica.</title>
        <authorList>
            <person name="Yuasa K."/>
            <person name="Mekata T."/>
            <person name="Ikunari K."/>
        </authorList>
    </citation>
    <scope>NUCLEOTIDE SEQUENCE</scope>
    <source>
        <strain evidence="20">EL160426</strain>
    </source>
</reference>
<dbReference type="SUPFAM" id="SSF53659">
    <property type="entry name" value="Isocitrate/Isopropylmalate dehydrogenase-like"/>
    <property type="match status" value="1"/>
</dbReference>
<evidence type="ECO:0000256" key="12">
    <source>
        <dbReference type="ARBA" id="ARBA00023002"/>
    </source>
</evidence>
<dbReference type="AlphaFoldDB" id="A0A915YI67"/>
<evidence type="ECO:0000256" key="3">
    <source>
        <dbReference type="ARBA" id="ARBA00004762"/>
    </source>
</evidence>
<gene>
    <name evidence="20" type="ORF">AsAng_0042000</name>
</gene>
<evidence type="ECO:0000256" key="1">
    <source>
        <dbReference type="ARBA" id="ARBA00000624"/>
    </source>
</evidence>
<keyword evidence="9" id="KW-0028">Amino-acid biosynthesis</keyword>
<dbReference type="GO" id="GO:0000287">
    <property type="term" value="F:magnesium ion binding"/>
    <property type="evidence" value="ECO:0007669"/>
    <property type="project" value="InterPro"/>
</dbReference>
<evidence type="ECO:0000256" key="10">
    <source>
        <dbReference type="ARBA" id="ARBA00022723"/>
    </source>
</evidence>
<accession>A0A915YI67</accession>
<protein>
    <recommendedName>
        <fullName evidence="7 16">3-isopropylmalate dehydrogenase</fullName>
        <ecNumber evidence="6 16">1.1.1.85</ecNumber>
    </recommendedName>
</protein>
<evidence type="ECO:0000256" key="18">
    <source>
        <dbReference type="RuleBase" id="RU004445"/>
    </source>
</evidence>
<dbReference type="Proteomes" id="UP001060919">
    <property type="component" value="Chromosome"/>
</dbReference>
<comment type="cofactor">
    <cofactor evidence="2">
        <name>Mn(2+)</name>
        <dbReference type="ChEBI" id="CHEBI:29035"/>
    </cofactor>
</comment>
<evidence type="ECO:0000256" key="5">
    <source>
        <dbReference type="ARBA" id="ARBA00011738"/>
    </source>
</evidence>
<dbReference type="KEGG" id="aup:AsAng_0042000"/>
<dbReference type="EMBL" id="AP026867">
    <property type="protein sequence ID" value="BDS13462.1"/>
    <property type="molecule type" value="Genomic_DNA"/>
</dbReference>
<dbReference type="PROSITE" id="PS00470">
    <property type="entry name" value="IDH_IMDH"/>
    <property type="match status" value="1"/>
</dbReference>
<keyword evidence="14" id="KW-0464">Manganese</keyword>
<dbReference type="RefSeq" id="WP_264788732.1">
    <property type="nucleotide sequence ID" value="NZ_AP026867.1"/>
</dbReference>
<dbReference type="InterPro" id="IPR019818">
    <property type="entry name" value="IsoCit/isopropylmalate_DH_CS"/>
</dbReference>
<keyword evidence="10 18" id="KW-0479">Metal-binding</keyword>
<evidence type="ECO:0000256" key="11">
    <source>
        <dbReference type="ARBA" id="ARBA00022842"/>
    </source>
</evidence>
<evidence type="ECO:0000256" key="14">
    <source>
        <dbReference type="ARBA" id="ARBA00023211"/>
    </source>
</evidence>
<evidence type="ECO:0000313" key="20">
    <source>
        <dbReference type="EMBL" id="BDS13462.1"/>
    </source>
</evidence>
<keyword evidence="21" id="KW-1185">Reference proteome</keyword>
<keyword evidence="15 18" id="KW-0100">Branched-chain amino acid biosynthesis</keyword>
<dbReference type="Pfam" id="PF00180">
    <property type="entry name" value="Iso_dh"/>
    <property type="match status" value="1"/>
</dbReference>
<feature type="domain" description="Isopropylmalate dehydrogenase-like" evidence="19">
    <location>
        <begin position="4"/>
        <end position="341"/>
    </location>
</feature>
<evidence type="ECO:0000256" key="9">
    <source>
        <dbReference type="ARBA" id="ARBA00022605"/>
    </source>
</evidence>
<keyword evidence="8 18" id="KW-0432">Leucine biosynthesis</keyword>
<comment type="subunit">
    <text evidence="5 18">Homodimer.</text>
</comment>
<dbReference type="PANTHER" id="PTHR42979">
    <property type="entry name" value="3-ISOPROPYLMALATE DEHYDROGENASE"/>
    <property type="match status" value="1"/>
</dbReference>
<dbReference type="GO" id="GO:0051287">
    <property type="term" value="F:NAD binding"/>
    <property type="evidence" value="ECO:0007669"/>
    <property type="project" value="InterPro"/>
</dbReference>
<evidence type="ECO:0000313" key="21">
    <source>
        <dbReference type="Proteomes" id="UP001060919"/>
    </source>
</evidence>
<evidence type="ECO:0000256" key="17">
    <source>
        <dbReference type="RuleBase" id="RU004443"/>
    </source>
</evidence>
<comment type="pathway">
    <text evidence="3 18">Amino-acid biosynthesis; L-leucine biosynthesis; L-leucine from 3-methyl-2-oxobutanoate: step 3/4.</text>
</comment>
<evidence type="ECO:0000256" key="4">
    <source>
        <dbReference type="ARBA" id="ARBA00008319"/>
    </source>
</evidence>
<dbReference type="GO" id="GO:0009098">
    <property type="term" value="P:L-leucine biosynthetic process"/>
    <property type="evidence" value="ECO:0007669"/>
    <property type="project" value="UniProtKB-UniRule"/>
</dbReference>